<dbReference type="GO" id="GO:0046982">
    <property type="term" value="F:protein heterodimerization activity"/>
    <property type="evidence" value="ECO:0007669"/>
    <property type="project" value="InterPro"/>
</dbReference>
<feature type="compositionally biased region" description="Acidic residues" evidence="6">
    <location>
        <begin position="177"/>
        <end position="217"/>
    </location>
</feature>
<name>A0AAV5R557_PICKL</name>
<comment type="caution">
    <text evidence="8">The sequence shown here is derived from an EMBL/GenBank/DDBJ whole genome shotgun (WGS) entry which is preliminary data.</text>
</comment>
<keyword evidence="9" id="KW-1185">Reference proteome</keyword>
<sequence>MPAKGWRKDEQESNLDTILLNENLSIDNFVFPKSIITKICKSVINSNDGEKYLLAKDTQIIIQRASILFINFIYHHAKQLVKANNRKIVNADDIINALSIVGFSNFKFLLDNELDAFNERKEAKKLEKARAKELNNNNGGNNKEIDDEIDDNDNNSNNEESSKRVKLDENAVIVNNNDDDDDEDGEEDNEDEEIEEDIEEDEEDEEDVDEDIEENDDTNTKVSQFELEQKELEGQDPDNEIHNNDTEDVDVDIDVDIDVV</sequence>
<dbReference type="InterPro" id="IPR009072">
    <property type="entry name" value="Histone-fold"/>
</dbReference>
<dbReference type="EMBL" id="BTGB01000003">
    <property type="protein sequence ID" value="GMM46102.1"/>
    <property type="molecule type" value="Genomic_DNA"/>
</dbReference>
<organism evidence="8 9">
    <name type="scientific">Pichia kluyveri</name>
    <name type="common">Yeast</name>
    <dbReference type="NCBI Taxonomy" id="36015"/>
    <lineage>
        <taxon>Eukaryota</taxon>
        <taxon>Fungi</taxon>
        <taxon>Dikarya</taxon>
        <taxon>Ascomycota</taxon>
        <taxon>Saccharomycotina</taxon>
        <taxon>Pichiomycetes</taxon>
        <taxon>Pichiales</taxon>
        <taxon>Pichiaceae</taxon>
        <taxon>Pichia</taxon>
    </lineage>
</organism>
<dbReference type="GO" id="GO:0006974">
    <property type="term" value="P:DNA damage response"/>
    <property type="evidence" value="ECO:0007669"/>
    <property type="project" value="TreeGrafter"/>
</dbReference>
<keyword evidence="2" id="KW-0235">DNA replication</keyword>
<dbReference type="PANTHER" id="PTHR46172">
    <property type="entry name" value="DNA POLYMERASE EPSILON SUBUNIT 3"/>
    <property type="match status" value="1"/>
</dbReference>
<evidence type="ECO:0000313" key="8">
    <source>
        <dbReference type="EMBL" id="GMM46102.1"/>
    </source>
</evidence>
<feature type="compositionally biased region" description="Acidic residues" evidence="6">
    <location>
        <begin position="246"/>
        <end position="260"/>
    </location>
</feature>
<feature type="domain" description="Transcription factor CBF/NF-Y/archaeal histone" evidence="7">
    <location>
        <begin position="31"/>
        <end position="98"/>
    </location>
</feature>
<dbReference type="AlphaFoldDB" id="A0AAV5R557"/>
<evidence type="ECO:0000256" key="3">
    <source>
        <dbReference type="ARBA" id="ARBA00023242"/>
    </source>
</evidence>
<dbReference type="Proteomes" id="UP001378960">
    <property type="component" value="Unassembled WGS sequence"/>
</dbReference>
<feature type="compositionally biased region" description="Basic and acidic residues" evidence="6">
    <location>
        <begin position="160"/>
        <end position="169"/>
    </location>
</feature>
<protein>
    <recommendedName>
        <fullName evidence="4">DNA polymerase epsilon subunit D</fullName>
    </recommendedName>
    <alternativeName>
        <fullName evidence="5">DNA polymerase II subunit D</fullName>
    </alternativeName>
</protein>
<gene>
    <name evidence="8" type="ORF">DAPK24_026770</name>
</gene>
<dbReference type="PANTHER" id="PTHR46172:SF1">
    <property type="entry name" value="DNA POLYMERASE EPSILON SUBUNIT 3"/>
    <property type="match status" value="1"/>
</dbReference>
<evidence type="ECO:0000256" key="4">
    <source>
        <dbReference type="ARBA" id="ARBA00039775"/>
    </source>
</evidence>
<evidence type="ECO:0000256" key="5">
    <source>
        <dbReference type="ARBA" id="ARBA00042096"/>
    </source>
</evidence>
<dbReference type="Pfam" id="PF00808">
    <property type="entry name" value="CBFD_NFYB_HMF"/>
    <property type="match status" value="1"/>
</dbReference>
<dbReference type="GO" id="GO:0031490">
    <property type="term" value="F:chromatin DNA binding"/>
    <property type="evidence" value="ECO:0007669"/>
    <property type="project" value="TreeGrafter"/>
</dbReference>
<evidence type="ECO:0000256" key="1">
    <source>
        <dbReference type="ARBA" id="ARBA00004123"/>
    </source>
</evidence>
<dbReference type="InterPro" id="IPR051377">
    <property type="entry name" value="DNA_Pol-Epsilon_Subunit"/>
</dbReference>
<feature type="compositionally biased region" description="Basic and acidic residues" evidence="6">
    <location>
        <begin position="227"/>
        <end position="245"/>
    </location>
</feature>
<keyword evidence="3" id="KW-0539">Nucleus</keyword>
<dbReference type="CDD" id="cd22928">
    <property type="entry name" value="HFD_POLE3_DPB4"/>
    <property type="match status" value="1"/>
</dbReference>
<proteinExistence type="predicted"/>
<evidence type="ECO:0000256" key="6">
    <source>
        <dbReference type="SAM" id="MobiDB-lite"/>
    </source>
</evidence>
<reference evidence="8 9" key="1">
    <citation type="journal article" date="2023" name="Elife">
        <title>Identification of key yeast species and microbe-microbe interactions impacting larval growth of Drosophila in the wild.</title>
        <authorList>
            <person name="Mure A."/>
            <person name="Sugiura Y."/>
            <person name="Maeda R."/>
            <person name="Honda K."/>
            <person name="Sakurai N."/>
            <person name="Takahashi Y."/>
            <person name="Watada M."/>
            <person name="Katoh T."/>
            <person name="Gotoh A."/>
            <person name="Gotoh Y."/>
            <person name="Taniguchi I."/>
            <person name="Nakamura K."/>
            <person name="Hayashi T."/>
            <person name="Katayama T."/>
            <person name="Uemura T."/>
            <person name="Hattori Y."/>
        </authorList>
    </citation>
    <scope>NUCLEOTIDE SEQUENCE [LARGE SCALE GENOMIC DNA]</scope>
    <source>
        <strain evidence="8 9">PK-24</strain>
    </source>
</reference>
<dbReference type="Gene3D" id="1.10.20.10">
    <property type="entry name" value="Histone, subunit A"/>
    <property type="match status" value="1"/>
</dbReference>
<dbReference type="SUPFAM" id="SSF47113">
    <property type="entry name" value="Histone-fold"/>
    <property type="match status" value="1"/>
</dbReference>
<accession>A0AAV5R557</accession>
<dbReference type="GO" id="GO:0008622">
    <property type="term" value="C:epsilon DNA polymerase complex"/>
    <property type="evidence" value="ECO:0007669"/>
    <property type="project" value="TreeGrafter"/>
</dbReference>
<dbReference type="InterPro" id="IPR003958">
    <property type="entry name" value="CBFA_NFYB_domain"/>
</dbReference>
<dbReference type="GO" id="GO:0008623">
    <property type="term" value="C:CHRAC"/>
    <property type="evidence" value="ECO:0007669"/>
    <property type="project" value="TreeGrafter"/>
</dbReference>
<evidence type="ECO:0000313" key="9">
    <source>
        <dbReference type="Proteomes" id="UP001378960"/>
    </source>
</evidence>
<feature type="region of interest" description="Disordered" evidence="6">
    <location>
        <begin position="128"/>
        <end position="260"/>
    </location>
</feature>
<comment type="subcellular location">
    <subcellularLocation>
        <location evidence="1">Nucleus</location>
    </subcellularLocation>
</comment>
<dbReference type="GO" id="GO:0031507">
    <property type="term" value="P:heterochromatin formation"/>
    <property type="evidence" value="ECO:0007669"/>
    <property type="project" value="TreeGrafter"/>
</dbReference>
<dbReference type="GO" id="GO:0006272">
    <property type="term" value="P:leading strand elongation"/>
    <property type="evidence" value="ECO:0007669"/>
    <property type="project" value="TreeGrafter"/>
</dbReference>
<evidence type="ECO:0000259" key="7">
    <source>
        <dbReference type="Pfam" id="PF00808"/>
    </source>
</evidence>
<evidence type="ECO:0000256" key="2">
    <source>
        <dbReference type="ARBA" id="ARBA00022705"/>
    </source>
</evidence>